<proteinExistence type="inferred from homology"/>
<keyword evidence="12" id="KW-1185">Reference proteome</keyword>
<evidence type="ECO:0000256" key="8">
    <source>
        <dbReference type="SAM" id="Phobius"/>
    </source>
</evidence>
<comment type="similarity">
    <text evidence="2 7">Belongs to the EMP24/GP25L family.</text>
</comment>
<evidence type="ECO:0000256" key="2">
    <source>
        <dbReference type="ARBA" id="ARBA00007104"/>
    </source>
</evidence>
<evidence type="ECO:0000256" key="3">
    <source>
        <dbReference type="ARBA" id="ARBA00022692"/>
    </source>
</evidence>
<dbReference type="PANTHER" id="PTHR22811">
    <property type="entry name" value="TRANSMEMBRANE EMP24 DOMAIN-CONTAINING PROTEIN"/>
    <property type="match status" value="1"/>
</dbReference>
<dbReference type="AlphaFoldDB" id="A0AAV1WWW5"/>
<keyword evidence="6 8" id="KW-0472">Membrane</keyword>
<sequence length="214" mass="24064">MAPKPVFHLPLLFLVLFFSSTTESLRFELESGATKCISEDINNNAMTVGTYSVVNHNEGHPLPESHKVTVKVTSTFGNIYHQADAVQTGKFAFYAGESGDHVACFTAAEHTPKVTLTVEFVWKSGVQAKDWSTVAKKGQVDVMELEVKKLIESADEIYKEMAHIRASADDTHELNRVTNDRMFWFSFLSIFVCLSVAGLQLWHLKTFFEKKKLI</sequence>
<gene>
    <name evidence="11" type="ORF">LLUT_LOCUS14702</name>
</gene>
<protein>
    <recommendedName>
        <fullName evidence="10">GOLD domain-containing protein</fullName>
    </recommendedName>
</protein>
<dbReference type="InterPro" id="IPR009038">
    <property type="entry name" value="GOLD_dom"/>
</dbReference>
<evidence type="ECO:0000256" key="7">
    <source>
        <dbReference type="RuleBase" id="RU003827"/>
    </source>
</evidence>
<feature type="chain" id="PRO_5043382282" description="GOLD domain-containing protein" evidence="9">
    <location>
        <begin position="25"/>
        <end position="214"/>
    </location>
</feature>
<feature type="signal peptide" evidence="9">
    <location>
        <begin position="1"/>
        <end position="24"/>
    </location>
</feature>
<evidence type="ECO:0000259" key="10">
    <source>
        <dbReference type="PROSITE" id="PS50866"/>
    </source>
</evidence>
<comment type="caution">
    <text evidence="11">The sequence shown here is derived from an EMBL/GenBank/DDBJ whole genome shotgun (WGS) entry which is preliminary data.</text>
</comment>
<reference evidence="11 12" key="1">
    <citation type="submission" date="2024-03" db="EMBL/GenBank/DDBJ databases">
        <authorList>
            <person name="Martinez-Hernandez J."/>
        </authorList>
    </citation>
    <scope>NUCLEOTIDE SEQUENCE [LARGE SCALE GENOMIC DNA]</scope>
</reference>
<evidence type="ECO:0000256" key="1">
    <source>
        <dbReference type="ARBA" id="ARBA00004479"/>
    </source>
</evidence>
<dbReference type="PROSITE" id="PS50866">
    <property type="entry name" value="GOLD"/>
    <property type="match status" value="1"/>
</dbReference>
<dbReference type="EMBL" id="CAXHTB010000010">
    <property type="protein sequence ID" value="CAL0313642.1"/>
    <property type="molecule type" value="Genomic_DNA"/>
</dbReference>
<evidence type="ECO:0000256" key="5">
    <source>
        <dbReference type="ARBA" id="ARBA00022989"/>
    </source>
</evidence>
<comment type="subcellular location">
    <subcellularLocation>
        <location evidence="1 7">Membrane</location>
        <topology evidence="1 7">Single-pass type I membrane protein</topology>
    </subcellularLocation>
</comment>
<dbReference type="InterPro" id="IPR015720">
    <property type="entry name" value="Emp24-like"/>
</dbReference>
<dbReference type="GO" id="GO:0016020">
    <property type="term" value="C:membrane"/>
    <property type="evidence" value="ECO:0007669"/>
    <property type="project" value="UniProtKB-SubCell"/>
</dbReference>
<evidence type="ECO:0000313" key="11">
    <source>
        <dbReference type="EMBL" id="CAL0313642.1"/>
    </source>
</evidence>
<organism evidence="11 12">
    <name type="scientific">Lupinus luteus</name>
    <name type="common">European yellow lupine</name>
    <dbReference type="NCBI Taxonomy" id="3873"/>
    <lineage>
        <taxon>Eukaryota</taxon>
        <taxon>Viridiplantae</taxon>
        <taxon>Streptophyta</taxon>
        <taxon>Embryophyta</taxon>
        <taxon>Tracheophyta</taxon>
        <taxon>Spermatophyta</taxon>
        <taxon>Magnoliopsida</taxon>
        <taxon>eudicotyledons</taxon>
        <taxon>Gunneridae</taxon>
        <taxon>Pentapetalae</taxon>
        <taxon>rosids</taxon>
        <taxon>fabids</taxon>
        <taxon>Fabales</taxon>
        <taxon>Fabaceae</taxon>
        <taxon>Papilionoideae</taxon>
        <taxon>50 kb inversion clade</taxon>
        <taxon>genistoids sensu lato</taxon>
        <taxon>core genistoids</taxon>
        <taxon>Genisteae</taxon>
        <taxon>Lupinus</taxon>
    </lineage>
</organism>
<evidence type="ECO:0000256" key="4">
    <source>
        <dbReference type="ARBA" id="ARBA00022729"/>
    </source>
</evidence>
<feature type="transmembrane region" description="Helical" evidence="8">
    <location>
        <begin position="182"/>
        <end position="202"/>
    </location>
</feature>
<accession>A0AAV1WWW5</accession>
<feature type="domain" description="GOLD" evidence="10">
    <location>
        <begin position="34"/>
        <end position="149"/>
    </location>
</feature>
<keyword evidence="3 7" id="KW-0812">Transmembrane</keyword>
<dbReference type="SMART" id="SM01190">
    <property type="entry name" value="EMP24_GP25L"/>
    <property type="match status" value="1"/>
</dbReference>
<evidence type="ECO:0000256" key="9">
    <source>
        <dbReference type="SAM" id="SignalP"/>
    </source>
</evidence>
<evidence type="ECO:0000256" key="6">
    <source>
        <dbReference type="ARBA" id="ARBA00023136"/>
    </source>
</evidence>
<name>A0AAV1WWW5_LUPLU</name>
<keyword evidence="4 9" id="KW-0732">Signal</keyword>
<keyword evidence="5 8" id="KW-1133">Transmembrane helix</keyword>
<dbReference type="Proteomes" id="UP001497480">
    <property type="component" value="Unassembled WGS sequence"/>
</dbReference>
<dbReference type="Pfam" id="PF01105">
    <property type="entry name" value="EMP24_GP25L"/>
    <property type="match status" value="1"/>
</dbReference>
<evidence type="ECO:0000313" key="12">
    <source>
        <dbReference type="Proteomes" id="UP001497480"/>
    </source>
</evidence>